<dbReference type="PROSITE" id="PS00389">
    <property type="entry name" value="ATPASE_DELTA"/>
    <property type="match status" value="1"/>
</dbReference>
<dbReference type="PANTHER" id="PTHR11910">
    <property type="entry name" value="ATP SYNTHASE DELTA CHAIN"/>
    <property type="match status" value="1"/>
</dbReference>
<evidence type="ECO:0000256" key="5">
    <source>
        <dbReference type="ARBA" id="ARBA00023136"/>
    </source>
</evidence>
<name>A0A2G1UL15_9GAMM</name>
<protein>
    <recommendedName>
        <fullName evidence="8">ATP synthase subunit delta</fullName>
    </recommendedName>
    <alternativeName>
        <fullName evidence="8">ATP synthase F(1) sector subunit delta</fullName>
    </alternativeName>
    <alternativeName>
        <fullName evidence="8">F-type ATPase subunit delta</fullName>
        <shortName evidence="8">F-ATPase subunit delta</shortName>
    </alternativeName>
</protein>
<dbReference type="SUPFAM" id="SSF47928">
    <property type="entry name" value="N-terminal domain of the delta subunit of the F1F0-ATP synthase"/>
    <property type="match status" value="1"/>
</dbReference>
<keyword evidence="3 8" id="KW-0375">Hydrogen ion transport</keyword>
<dbReference type="Proteomes" id="UP000231409">
    <property type="component" value="Unassembled WGS sequence"/>
</dbReference>
<comment type="similarity">
    <text evidence="8">Belongs to the ATPase delta chain family.</text>
</comment>
<keyword evidence="5 8" id="KW-0472">Membrane</keyword>
<dbReference type="EMBL" id="NTFH01000007">
    <property type="protein sequence ID" value="PHQ15168.1"/>
    <property type="molecule type" value="Genomic_DNA"/>
</dbReference>
<evidence type="ECO:0000256" key="8">
    <source>
        <dbReference type="HAMAP-Rule" id="MF_01416"/>
    </source>
</evidence>
<evidence type="ECO:0000256" key="2">
    <source>
        <dbReference type="ARBA" id="ARBA00022448"/>
    </source>
</evidence>
<comment type="function">
    <text evidence="8">F(1)F(0) ATP synthase produces ATP from ADP in the presence of a proton or sodium gradient. F-type ATPases consist of two structural domains, F(1) containing the extramembraneous catalytic core and F(0) containing the membrane proton channel, linked together by a central stalk and a peripheral stalk. During catalysis, ATP synthesis in the catalytic domain of F(1) is coupled via a rotary mechanism of the central stalk subunits to proton translocation.</text>
</comment>
<evidence type="ECO:0000256" key="4">
    <source>
        <dbReference type="ARBA" id="ARBA00023065"/>
    </source>
</evidence>
<reference evidence="9 10" key="1">
    <citation type="submission" date="2017-09" db="EMBL/GenBank/DDBJ databases">
        <title>The draft genome sequences of Marinobacter sp. PWS21.</title>
        <authorList>
            <person name="Cao J."/>
        </authorList>
    </citation>
    <scope>NUCLEOTIDE SEQUENCE [LARGE SCALE GENOMIC DNA]</scope>
    <source>
        <strain evidence="9 10">PWS21</strain>
    </source>
</reference>
<dbReference type="AlphaFoldDB" id="A0A2G1UL15"/>
<dbReference type="RefSeq" id="WP_099614293.1">
    <property type="nucleotide sequence ID" value="NZ_KZ319370.1"/>
</dbReference>
<gene>
    <name evidence="8" type="primary">atpH</name>
    <name evidence="9" type="ORF">CLH61_08470</name>
</gene>
<dbReference type="InterPro" id="IPR026015">
    <property type="entry name" value="ATP_synth_OSCP/delta_N_sf"/>
</dbReference>
<organism evidence="9 10">
    <name type="scientific">Marinobacter profundi</name>
    <dbReference type="NCBI Taxonomy" id="2666256"/>
    <lineage>
        <taxon>Bacteria</taxon>
        <taxon>Pseudomonadati</taxon>
        <taxon>Pseudomonadota</taxon>
        <taxon>Gammaproteobacteria</taxon>
        <taxon>Pseudomonadales</taxon>
        <taxon>Marinobacteraceae</taxon>
        <taxon>Marinobacter</taxon>
    </lineage>
</organism>
<comment type="caution">
    <text evidence="9">The sequence shown here is derived from an EMBL/GenBank/DDBJ whole genome shotgun (WGS) entry which is preliminary data.</text>
</comment>
<dbReference type="InterPro" id="IPR000711">
    <property type="entry name" value="ATPase_OSCP/dsu"/>
</dbReference>
<dbReference type="InterPro" id="IPR020781">
    <property type="entry name" value="ATPase_OSCP/d_CS"/>
</dbReference>
<evidence type="ECO:0000313" key="10">
    <source>
        <dbReference type="Proteomes" id="UP000231409"/>
    </source>
</evidence>
<evidence type="ECO:0000256" key="7">
    <source>
        <dbReference type="ARBA" id="ARBA00023310"/>
    </source>
</evidence>
<comment type="function">
    <text evidence="8">This protein is part of the stalk that links CF(0) to CF(1). It either transmits conformational changes from CF(0) to CF(1) or is implicated in proton conduction.</text>
</comment>
<dbReference type="NCBIfam" id="NF004402">
    <property type="entry name" value="PRK05758.2-2"/>
    <property type="match status" value="1"/>
</dbReference>
<keyword evidence="6 8" id="KW-0139">CF(1)</keyword>
<proteinExistence type="inferred from homology"/>
<evidence type="ECO:0000256" key="6">
    <source>
        <dbReference type="ARBA" id="ARBA00023196"/>
    </source>
</evidence>
<keyword evidence="10" id="KW-1185">Reference proteome</keyword>
<dbReference type="HAMAP" id="MF_01416">
    <property type="entry name" value="ATP_synth_delta_bact"/>
    <property type="match status" value="1"/>
</dbReference>
<keyword evidence="7 8" id="KW-0066">ATP synthesis</keyword>
<comment type="subcellular location">
    <subcellularLocation>
        <location evidence="8">Cell membrane</location>
        <topology evidence="8">Peripheral membrane protein</topology>
    </subcellularLocation>
    <subcellularLocation>
        <location evidence="1">Membrane</location>
    </subcellularLocation>
</comment>
<dbReference type="GO" id="GO:0005886">
    <property type="term" value="C:plasma membrane"/>
    <property type="evidence" value="ECO:0007669"/>
    <property type="project" value="UniProtKB-SubCell"/>
</dbReference>
<evidence type="ECO:0000256" key="3">
    <source>
        <dbReference type="ARBA" id="ARBA00022781"/>
    </source>
</evidence>
<dbReference type="Pfam" id="PF00213">
    <property type="entry name" value="OSCP"/>
    <property type="match status" value="1"/>
</dbReference>
<dbReference type="GO" id="GO:0046933">
    <property type="term" value="F:proton-transporting ATP synthase activity, rotational mechanism"/>
    <property type="evidence" value="ECO:0007669"/>
    <property type="project" value="UniProtKB-UniRule"/>
</dbReference>
<keyword evidence="8" id="KW-1003">Cell membrane</keyword>
<dbReference type="PRINTS" id="PR00125">
    <property type="entry name" value="ATPASEDELTA"/>
</dbReference>
<sequence length="178" mass="19410">MAELRTLARPYAKAAFQAAQDQQQLADWSELLTLAGQIAANAVVRQLLANPGMAETRKAELILEVTEKSVSEPIRNFFMVLAENRRLALLPEIAALFNTYRADLERTVDIEVTAAFELTEEQQQKLAQALSTKLDRKVSLAASMDKSLIGGVVVRTGDLVIDASVRGKLTKLADALGS</sequence>
<dbReference type="NCBIfam" id="TIGR01145">
    <property type="entry name" value="ATP_synt_delta"/>
    <property type="match status" value="1"/>
</dbReference>
<dbReference type="GO" id="GO:0045259">
    <property type="term" value="C:proton-transporting ATP synthase complex"/>
    <property type="evidence" value="ECO:0007669"/>
    <property type="project" value="UniProtKB-KW"/>
</dbReference>
<evidence type="ECO:0000313" key="9">
    <source>
        <dbReference type="EMBL" id="PHQ15168.1"/>
    </source>
</evidence>
<dbReference type="Gene3D" id="1.10.520.20">
    <property type="entry name" value="N-terminal domain of the delta subunit of the F1F0-ATP synthase"/>
    <property type="match status" value="1"/>
</dbReference>
<accession>A0A2G1UL15</accession>
<evidence type="ECO:0000256" key="1">
    <source>
        <dbReference type="ARBA" id="ARBA00004370"/>
    </source>
</evidence>
<keyword evidence="2 8" id="KW-0813">Transport</keyword>
<keyword evidence="4 8" id="KW-0406">Ion transport</keyword>